<dbReference type="Proteomes" id="UP000618460">
    <property type="component" value="Unassembled WGS sequence"/>
</dbReference>
<comment type="caution">
    <text evidence="1">The sequence shown here is derived from an EMBL/GenBank/DDBJ whole genome shotgun (WGS) entry which is preliminary data.</text>
</comment>
<reference evidence="1" key="2">
    <citation type="submission" date="2020-09" db="EMBL/GenBank/DDBJ databases">
        <authorList>
            <person name="Sun Q."/>
            <person name="Zhou Y."/>
        </authorList>
    </citation>
    <scope>NUCLEOTIDE SEQUENCE</scope>
    <source>
        <strain evidence="1">CGMCC 1.6333</strain>
    </source>
</reference>
<proteinExistence type="predicted"/>
<keyword evidence="2" id="KW-1185">Reference proteome</keyword>
<evidence type="ECO:0000313" key="1">
    <source>
        <dbReference type="EMBL" id="GGM28243.1"/>
    </source>
</evidence>
<reference evidence="1" key="1">
    <citation type="journal article" date="2014" name="Int. J. Syst. Evol. Microbiol.">
        <title>Complete genome sequence of Corynebacterium casei LMG S-19264T (=DSM 44701T), isolated from a smear-ripened cheese.</title>
        <authorList>
            <consortium name="US DOE Joint Genome Institute (JGI-PGF)"/>
            <person name="Walter F."/>
            <person name="Albersmeier A."/>
            <person name="Kalinowski J."/>
            <person name="Ruckert C."/>
        </authorList>
    </citation>
    <scope>NUCLEOTIDE SEQUENCE</scope>
    <source>
        <strain evidence="1">CGMCC 1.6333</strain>
    </source>
</reference>
<accession>A0A917TLR7</accession>
<evidence type="ECO:0000313" key="2">
    <source>
        <dbReference type="Proteomes" id="UP000618460"/>
    </source>
</evidence>
<protein>
    <submittedName>
        <fullName evidence="1">Uncharacterized protein</fullName>
    </submittedName>
</protein>
<dbReference type="RefSeq" id="WP_117153652.1">
    <property type="nucleotide sequence ID" value="NZ_BMLG01000004.1"/>
</dbReference>
<sequence length="70" mass="8304">MNHTLVQILLKAKEVNKWIPVKFLIKYDIQQVNLLKLEDAYLIIMKNSTSEGLLLKLTLRGYHYFNKKLD</sequence>
<dbReference type="EMBL" id="BMLG01000004">
    <property type="protein sequence ID" value="GGM28243.1"/>
    <property type="molecule type" value="Genomic_DNA"/>
</dbReference>
<name>A0A917TLR7_9BACI</name>
<gene>
    <name evidence="1" type="ORF">GCM10011351_12680</name>
</gene>
<dbReference type="AlphaFoldDB" id="A0A917TLR7"/>
<dbReference type="OrthoDB" id="2905297at2"/>
<organism evidence="1 2">
    <name type="scientific">Paraliobacillus quinghaiensis</name>
    <dbReference type="NCBI Taxonomy" id="470815"/>
    <lineage>
        <taxon>Bacteria</taxon>
        <taxon>Bacillati</taxon>
        <taxon>Bacillota</taxon>
        <taxon>Bacilli</taxon>
        <taxon>Bacillales</taxon>
        <taxon>Bacillaceae</taxon>
        <taxon>Paraliobacillus</taxon>
    </lineage>
</organism>